<dbReference type="EMBL" id="MHKO01000012">
    <property type="protein sequence ID" value="OGY92858.1"/>
    <property type="molecule type" value="Genomic_DNA"/>
</dbReference>
<sequence length="74" mass="8371">MLAFALGSIPGKFATAFFGEGIKDIIRWLGSGGQWTSSCWEGAVLMLVYLVIGFIIWRRERARLHVLNRIIFGR</sequence>
<comment type="caution">
    <text evidence="2">The sequence shown here is derived from an EMBL/GenBank/DDBJ whole genome shotgun (WGS) entry which is preliminary data.</text>
</comment>
<dbReference type="AlphaFoldDB" id="A0A1G2BUZ3"/>
<evidence type="ECO:0000256" key="1">
    <source>
        <dbReference type="SAM" id="Phobius"/>
    </source>
</evidence>
<dbReference type="STRING" id="1798553.A3H70_02865"/>
<gene>
    <name evidence="2" type="ORF">A3H70_02865</name>
</gene>
<dbReference type="Proteomes" id="UP000178109">
    <property type="component" value="Unassembled WGS sequence"/>
</dbReference>
<keyword evidence="1" id="KW-0472">Membrane</keyword>
<proteinExistence type="predicted"/>
<name>A0A1G2BUZ3_9BACT</name>
<organism evidence="2 3">
    <name type="scientific">Candidatus Komeilibacteria bacterium RIFCSPLOWO2_02_FULL_48_11</name>
    <dbReference type="NCBI Taxonomy" id="1798553"/>
    <lineage>
        <taxon>Bacteria</taxon>
        <taxon>Candidatus Komeiliibacteriota</taxon>
    </lineage>
</organism>
<keyword evidence="1" id="KW-1133">Transmembrane helix</keyword>
<reference evidence="2 3" key="1">
    <citation type="journal article" date="2016" name="Nat. Commun.">
        <title>Thousands of microbial genomes shed light on interconnected biogeochemical processes in an aquifer system.</title>
        <authorList>
            <person name="Anantharaman K."/>
            <person name="Brown C.T."/>
            <person name="Hug L.A."/>
            <person name="Sharon I."/>
            <person name="Castelle C.J."/>
            <person name="Probst A.J."/>
            <person name="Thomas B.C."/>
            <person name="Singh A."/>
            <person name="Wilkins M.J."/>
            <person name="Karaoz U."/>
            <person name="Brodie E.L."/>
            <person name="Williams K.H."/>
            <person name="Hubbard S.S."/>
            <person name="Banfield J.F."/>
        </authorList>
    </citation>
    <scope>NUCLEOTIDE SEQUENCE [LARGE SCALE GENOMIC DNA]</scope>
</reference>
<evidence type="ECO:0000313" key="3">
    <source>
        <dbReference type="Proteomes" id="UP000178109"/>
    </source>
</evidence>
<evidence type="ECO:0000313" key="2">
    <source>
        <dbReference type="EMBL" id="OGY92858.1"/>
    </source>
</evidence>
<accession>A0A1G2BUZ3</accession>
<protein>
    <submittedName>
        <fullName evidence="2">Uncharacterized protein</fullName>
    </submittedName>
</protein>
<keyword evidence="1" id="KW-0812">Transmembrane</keyword>
<feature type="transmembrane region" description="Helical" evidence="1">
    <location>
        <begin position="40"/>
        <end position="57"/>
    </location>
</feature>